<dbReference type="AlphaFoldDB" id="A0A6C1B6U7"/>
<proteinExistence type="predicted"/>
<evidence type="ECO:0000313" key="1">
    <source>
        <dbReference type="EMBL" id="QID19187.1"/>
    </source>
</evidence>
<organism evidence="1 2">
    <name type="scientific">Nitrogeniibacter mangrovi</name>
    <dbReference type="NCBI Taxonomy" id="2016596"/>
    <lineage>
        <taxon>Bacteria</taxon>
        <taxon>Pseudomonadati</taxon>
        <taxon>Pseudomonadota</taxon>
        <taxon>Betaproteobacteria</taxon>
        <taxon>Rhodocyclales</taxon>
        <taxon>Zoogloeaceae</taxon>
        <taxon>Nitrogeniibacter</taxon>
    </lineage>
</organism>
<dbReference type="Proteomes" id="UP000501991">
    <property type="component" value="Chromosome"/>
</dbReference>
<gene>
    <name evidence="1" type="ORF">G3580_17130</name>
</gene>
<protein>
    <submittedName>
        <fullName evidence="1">DUF469 family protein</fullName>
    </submittedName>
</protein>
<reference evidence="1 2" key="1">
    <citation type="submission" date="2020-02" db="EMBL/GenBank/DDBJ databases">
        <title>Nitrogenibacter mangrovi gen. nov., sp. nov. isolated from mangrove sediment, a denitrifying betaproteobacterium.</title>
        <authorList>
            <person name="Liao H."/>
            <person name="Tian Y."/>
        </authorList>
    </citation>
    <scope>NUCLEOTIDE SEQUENCE [LARGE SCALE GENOMIC DNA]</scope>
    <source>
        <strain evidence="1 2">M9-3-2</strain>
    </source>
</reference>
<dbReference type="GO" id="GO:0005829">
    <property type="term" value="C:cytosol"/>
    <property type="evidence" value="ECO:0007669"/>
    <property type="project" value="TreeGrafter"/>
</dbReference>
<dbReference type="PANTHER" id="PTHR38778">
    <property type="entry name" value="CYTOPLASMIC PROTEIN-RELATED"/>
    <property type="match status" value="1"/>
</dbReference>
<dbReference type="PANTHER" id="PTHR38778:SF1">
    <property type="entry name" value="CYTOPLASMIC PROTEIN"/>
    <property type="match status" value="1"/>
</dbReference>
<evidence type="ECO:0000313" key="2">
    <source>
        <dbReference type="Proteomes" id="UP000501991"/>
    </source>
</evidence>
<dbReference type="EMBL" id="CP048836">
    <property type="protein sequence ID" value="QID19187.1"/>
    <property type="molecule type" value="Genomic_DNA"/>
</dbReference>
<dbReference type="InterPro" id="IPR007416">
    <property type="entry name" value="YggL_50S_bp"/>
</dbReference>
<dbReference type="Pfam" id="PF04320">
    <property type="entry name" value="YggL_50S_bp"/>
    <property type="match status" value="1"/>
</dbReference>
<keyword evidence="2" id="KW-1185">Reference proteome</keyword>
<dbReference type="RefSeq" id="WP_173767549.1">
    <property type="nucleotide sequence ID" value="NZ_CP048836.1"/>
</dbReference>
<name>A0A6C1B6U7_9RHOO</name>
<sequence>MSKTRSRRLRKKLFVDEFQELGFDVDLSFSEPAGTDRIDAFFERFFTEAIMPEGLVFGGRDDAGFVCSSRRGSVSEAQRSAVSDWLDGQPALRDFRVGPLMDVWHD</sequence>
<dbReference type="KEGG" id="azq:G3580_17130"/>
<accession>A0A6C1B6U7</accession>